<keyword evidence="2" id="KW-1185">Reference proteome</keyword>
<protein>
    <submittedName>
        <fullName evidence="1">Uncharacterized protein</fullName>
    </submittedName>
</protein>
<evidence type="ECO:0000313" key="2">
    <source>
        <dbReference type="Proteomes" id="UP001597361"/>
    </source>
</evidence>
<sequence length="257" mass="30125">MEFFTLYYLSSLLENELKRDISQVELYFSEIPLSSKKQLAAKIMDEYIHEDYDILGRYNMLKALPYLLDLMPDDFIKEQSTLFDSVIIEKESDLEDIKLLLVSIGAMKYISEVSKGCIFDMFYENIENEKNSLVSMCDLIFEVEYLGIEHVPEKHLTQTVKYFVLTYLNYQIPERGDPENEVNPMPFIRKVILNCEAATLEIFIDYIRNSDEVREIAIKPTKKERLKSLCTSISKRSDIREDDQNFLRSMISGNFGF</sequence>
<gene>
    <name evidence="1" type="ORF">ACFSKL_16410</name>
</gene>
<dbReference type="Proteomes" id="UP001597361">
    <property type="component" value="Unassembled WGS sequence"/>
</dbReference>
<name>A0ABW4VQC6_9BACT</name>
<accession>A0ABW4VQC6</accession>
<comment type="caution">
    <text evidence="1">The sequence shown here is derived from an EMBL/GenBank/DDBJ whole genome shotgun (WGS) entry which is preliminary data.</text>
</comment>
<organism evidence="1 2">
    <name type="scientific">Belliella marina</name>
    <dbReference type="NCBI Taxonomy" id="1644146"/>
    <lineage>
        <taxon>Bacteria</taxon>
        <taxon>Pseudomonadati</taxon>
        <taxon>Bacteroidota</taxon>
        <taxon>Cytophagia</taxon>
        <taxon>Cytophagales</taxon>
        <taxon>Cyclobacteriaceae</taxon>
        <taxon>Belliella</taxon>
    </lineage>
</organism>
<evidence type="ECO:0000313" key="1">
    <source>
        <dbReference type="EMBL" id="MFD2036389.1"/>
    </source>
</evidence>
<dbReference type="RefSeq" id="WP_376887420.1">
    <property type="nucleotide sequence ID" value="NZ_JBHUHR010000040.1"/>
</dbReference>
<dbReference type="EMBL" id="JBHUHR010000040">
    <property type="protein sequence ID" value="MFD2036389.1"/>
    <property type="molecule type" value="Genomic_DNA"/>
</dbReference>
<reference evidence="2" key="1">
    <citation type="journal article" date="2019" name="Int. J. Syst. Evol. Microbiol.">
        <title>The Global Catalogue of Microorganisms (GCM) 10K type strain sequencing project: providing services to taxonomists for standard genome sequencing and annotation.</title>
        <authorList>
            <consortium name="The Broad Institute Genomics Platform"/>
            <consortium name="The Broad Institute Genome Sequencing Center for Infectious Disease"/>
            <person name="Wu L."/>
            <person name="Ma J."/>
        </authorList>
    </citation>
    <scope>NUCLEOTIDE SEQUENCE [LARGE SCALE GENOMIC DNA]</scope>
    <source>
        <strain evidence="2">CGMCC 1.15180</strain>
    </source>
</reference>
<proteinExistence type="predicted"/>